<evidence type="ECO:0000313" key="2">
    <source>
        <dbReference type="Proteomes" id="UP000636960"/>
    </source>
</evidence>
<dbReference type="Proteomes" id="UP000636960">
    <property type="component" value="Unassembled WGS sequence"/>
</dbReference>
<evidence type="ECO:0000313" key="1">
    <source>
        <dbReference type="EMBL" id="GIE99571.1"/>
    </source>
</evidence>
<protein>
    <submittedName>
        <fullName evidence="1">Uncharacterized protein</fullName>
    </submittedName>
</protein>
<dbReference type="PROSITE" id="PS51257">
    <property type="entry name" value="PROKAR_LIPOPROTEIN"/>
    <property type="match status" value="1"/>
</dbReference>
<organism evidence="1 2">
    <name type="scientific">Paractinoplanes rishiriensis</name>
    <dbReference type="NCBI Taxonomy" id="1050105"/>
    <lineage>
        <taxon>Bacteria</taxon>
        <taxon>Bacillati</taxon>
        <taxon>Actinomycetota</taxon>
        <taxon>Actinomycetes</taxon>
        <taxon>Micromonosporales</taxon>
        <taxon>Micromonosporaceae</taxon>
        <taxon>Paractinoplanes</taxon>
    </lineage>
</organism>
<accession>A0A919K2B2</accession>
<keyword evidence="2" id="KW-1185">Reference proteome</keyword>
<dbReference type="EMBL" id="BOMV01000073">
    <property type="protein sequence ID" value="GIE99571.1"/>
    <property type="molecule type" value="Genomic_DNA"/>
</dbReference>
<dbReference type="RefSeq" id="WP_203786553.1">
    <property type="nucleotide sequence ID" value="NZ_BOMV01000073.1"/>
</dbReference>
<sequence length="74" mass="8278">MTKTITRLGDRMLAAMLPKAKASACSHCQYGGAGCGGPFCYYYFSRYVSGQWRCYAMQTQECTRYPVSYRAGCC</sequence>
<dbReference type="AlphaFoldDB" id="A0A919K2B2"/>
<name>A0A919K2B2_9ACTN</name>
<gene>
    <name evidence="1" type="ORF">Ari01nite_70360</name>
</gene>
<reference evidence="1" key="1">
    <citation type="submission" date="2021-01" db="EMBL/GenBank/DDBJ databases">
        <title>Whole genome shotgun sequence of Actinoplanes rishiriensis NBRC 108556.</title>
        <authorList>
            <person name="Komaki H."/>
            <person name="Tamura T."/>
        </authorList>
    </citation>
    <scope>NUCLEOTIDE SEQUENCE</scope>
    <source>
        <strain evidence="1">NBRC 108556</strain>
    </source>
</reference>
<comment type="caution">
    <text evidence="1">The sequence shown here is derived from an EMBL/GenBank/DDBJ whole genome shotgun (WGS) entry which is preliminary data.</text>
</comment>
<proteinExistence type="predicted"/>